<keyword evidence="2" id="KW-1185">Reference proteome</keyword>
<reference evidence="1" key="1">
    <citation type="submission" date="2021-03" db="EMBL/GenBank/DDBJ databases">
        <authorList>
            <person name="Bekaert M."/>
        </authorList>
    </citation>
    <scope>NUCLEOTIDE SEQUENCE</scope>
</reference>
<comment type="caution">
    <text evidence="1">The sequence shown here is derived from an EMBL/GenBank/DDBJ whole genome shotgun (WGS) entry which is preliminary data.</text>
</comment>
<protein>
    <submittedName>
        <fullName evidence="1">Uncharacterized protein</fullName>
    </submittedName>
</protein>
<evidence type="ECO:0000313" key="1">
    <source>
        <dbReference type="EMBL" id="CAG2241267.1"/>
    </source>
</evidence>
<evidence type="ECO:0000313" key="2">
    <source>
        <dbReference type="Proteomes" id="UP000683360"/>
    </source>
</evidence>
<dbReference type="AlphaFoldDB" id="A0A8S3UFR6"/>
<gene>
    <name evidence="1" type="ORF">MEDL_53470</name>
</gene>
<sequence>MCNCDRSRDCPTQDATNICYGSNCSTCRVRRRTRETVVSNITVAVTAITVTATVMEVRNFQVGDLVWKRHIDQIREFVPQENKDIPNILEITISDIDTEFITVPTCNSNRDTENSENNNESEQTKITENKTVENANDTIVTNRTERVRKAPERLIENI</sequence>
<dbReference type="OrthoDB" id="10058156at2759"/>
<name>A0A8S3UFR6_MYTED</name>
<dbReference type="EMBL" id="CAJPWZ010002581">
    <property type="protein sequence ID" value="CAG2241267.1"/>
    <property type="molecule type" value="Genomic_DNA"/>
</dbReference>
<organism evidence="1 2">
    <name type="scientific">Mytilus edulis</name>
    <name type="common">Blue mussel</name>
    <dbReference type="NCBI Taxonomy" id="6550"/>
    <lineage>
        <taxon>Eukaryota</taxon>
        <taxon>Metazoa</taxon>
        <taxon>Spiralia</taxon>
        <taxon>Lophotrochozoa</taxon>
        <taxon>Mollusca</taxon>
        <taxon>Bivalvia</taxon>
        <taxon>Autobranchia</taxon>
        <taxon>Pteriomorphia</taxon>
        <taxon>Mytilida</taxon>
        <taxon>Mytiloidea</taxon>
        <taxon>Mytilidae</taxon>
        <taxon>Mytilinae</taxon>
        <taxon>Mytilus</taxon>
    </lineage>
</organism>
<proteinExistence type="predicted"/>
<dbReference type="Proteomes" id="UP000683360">
    <property type="component" value="Unassembled WGS sequence"/>
</dbReference>
<accession>A0A8S3UFR6</accession>